<dbReference type="SMART" id="SM00343">
    <property type="entry name" value="ZnF_C2HC"/>
    <property type="match status" value="1"/>
</dbReference>
<dbReference type="Pfam" id="PF00098">
    <property type="entry name" value="zf-CCHC"/>
    <property type="match status" value="1"/>
</dbReference>
<dbReference type="EMBL" id="MNCJ02000319">
    <property type="protein sequence ID" value="KAF5808714.1"/>
    <property type="molecule type" value="Genomic_DNA"/>
</dbReference>
<reference evidence="3" key="1">
    <citation type="journal article" date="2017" name="Nature">
        <title>The sunflower genome provides insights into oil metabolism, flowering and Asterid evolution.</title>
        <authorList>
            <person name="Badouin H."/>
            <person name="Gouzy J."/>
            <person name="Grassa C.J."/>
            <person name="Murat F."/>
            <person name="Staton S.E."/>
            <person name="Cottret L."/>
            <person name="Lelandais-Briere C."/>
            <person name="Owens G.L."/>
            <person name="Carrere S."/>
            <person name="Mayjonade B."/>
            <person name="Legrand L."/>
            <person name="Gill N."/>
            <person name="Kane N.C."/>
            <person name="Bowers J.E."/>
            <person name="Hubner S."/>
            <person name="Bellec A."/>
            <person name="Berard A."/>
            <person name="Berges H."/>
            <person name="Blanchet N."/>
            <person name="Boniface M.C."/>
            <person name="Brunel D."/>
            <person name="Catrice O."/>
            <person name="Chaidir N."/>
            <person name="Claudel C."/>
            <person name="Donnadieu C."/>
            <person name="Faraut T."/>
            <person name="Fievet G."/>
            <person name="Helmstetter N."/>
            <person name="King M."/>
            <person name="Knapp S.J."/>
            <person name="Lai Z."/>
            <person name="Le Paslier M.C."/>
            <person name="Lippi Y."/>
            <person name="Lorenzon L."/>
            <person name="Mandel J.R."/>
            <person name="Marage G."/>
            <person name="Marchand G."/>
            <person name="Marquand E."/>
            <person name="Bret-Mestries E."/>
            <person name="Morien E."/>
            <person name="Nambeesan S."/>
            <person name="Nguyen T."/>
            <person name="Pegot-Espagnet P."/>
            <person name="Pouilly N."/>
            <person name="Raftis F."/>
            <person name="Sallet E."/>
            <person name="Schiex T."/>
            <person name="Thomas J."/>
            <person name="Vandecasteele C."/>
            <person name="Vares D."/>
            <person name="Vear F."/>
            <person name="Vautrin S."/>
            <person name="Crespi M."/>
            <person name="Mangin B."/>
            <person name="Burke J.M."/>
            <person name="Salse J."/>
            <person name="Munos S."/>
            <person name="Vincourt P."/>
            <person name="Rieseberg L.H."/>
            <person name="Langlade N.B."/>
        </authorList>
    </citation>
    <scope>NUCLEOTIDE SEQUENCE</scope>
    <source>
        <tissue evidence="3">Leaves</tissue>
    </source>
</reference>
<evidence type="ECO:0000313" key="4">
    <source>
        <dbReference type="Proteomes" id="UP000215914"/>
    </source>
</evidence>
<dbReference type="InterPro" id="IPR036875">
    <property type="entry name" value="Znf_CCHC_sf"/>
</dbReference>
<protein>
    <submittedName>
        <fullName evidence="3">Transcription factor interactor and regulator CCHC(Zn) family</fullName>
    </submittedName>
</protein>
<evidence type="ECO:0000256" key="1">
    <source>
        <dbReference type="PROSITE-ProRule" id="PRU00047"/>
    </source>
</evidence>
<dbReference type="GO" id="GO:0003676">
    <property type="term" value="F:nucleic acid binding"/>
    <property type="evidence" value="ECO:0007669"/>
    <property type="project" value="InterPro"/>
</dbReference>
<dbReference type="Proteomes" id="UP000215914">
    <property type="component" value="Unassembled WGS sequence"/>
</dbReference>
<keyword evidence="4" id="KW-1185">Reference proteome</keyword>
<evidence type="ECO:0000313" key="3">
    <source>
        <dbReference type="EMBL" id="KAF5808714.1"/>
    </source>
</evidence>
<keyword evidence="1" id="KW-0862">Zinc</keyword>
<dbReference type="PROSITE" id="PS50158">
    <property type="entry name" value="ZF_CCHC"/>
    <property type="match status" value="1"/>
</dbReference>
<gene>
    <name evidence="3" type="ORF">HanXRQr2_Chr04g0148671</name>
</gene>
<dbReference type="AlphaFoldDB" id="A0A9K3NQ64"/>
<keyword evidence="1" id="KW-0863">Zinc-finger</keyword>
<proteinExistence type="predicted"/>
<organism evidence="3 4">
    <name type="scientific">Helianthus annuus</name>
    <name type="common">Common sunflower</name>
    <dbReference type="NCBI Taxonomy" id="4232"/>
    <lineage>
        <taxon>Eukaryota</taxon>
        <taxon>Viridiplantae</taxon>
        <taxon>Streptophyta</taxon>
        <taxon>Embryophyta</taxon>
        <taxon>Tracheophyta</taxon>
        <taxon>Spermatophyta</taxon>
        <taxon>Magnoliopsida</taxon>
        <taxon>eudicotyledons</taxon>
        <taxon>Gunneridae</taxon>
        <taxon>Pentapetalae</taxon>
        <taxon>asterids</taxon>
        <taxon>campanulids</taxon>
        <taxon>Asterales</taxon>
        <taxon>Asteraceae</taxon>
        <taxon>Asteroideae</taxon>
        <taxon>Heliantheae alliance</taxon>
        <taxon>Heliantheae</taxon>
        <taxon>Helianthus</taxon>
    </lineage>
</organism>
<dbReference type="GO" id="GO:0008270">
    <property type="term" value="F:zinc ion binding"/>
    <property type="evidence" value="ECO:0007669"/>
    <property type="project" value="UniProtKB-KW"/>
</dbReference>
<dbReference type="Gramene" id="mRNA:HanXRQr2_Chr04g0148671">
    <property type="protein sequence ID" value="CDS:HanXRQr2_Chr04g0148671.1"/>
    <property type="gene ID" value="HanXRQr2_Chr04g0148671"/>
</dbReference>
<reference evidence="3" key="2">
    <citation type="submission" date="2020-06" db="EMBL/GenBank/DDBJ databases">
        <title>Helianthus annuus Genome sequencing and assembly Release 2.</title>
        <authorList>
            <person name="Gouzy J."/>
            <person name="Langlade N."/>
            <person name="Munos S."/>
        </authorList>
    </citation>
    <scope>NUCLEOTIDE SEQUENCE</scope>
    <source>
        <tissue evidence="3">Leaves</tissue>
    </source>
</reference>
<dbReference type="Gene3D" id="4.10.60.10">
    <property type="entry name" value="Zinc finger, CCHC-type"/>
    <property type="match status" value="1"/>
</dbReference>
<dbReference type="SUPFAM" id="SSF57756">
    <property type="entry name" value="Retrovirus zinc finger-like domains"/>
    <property type="match status" value="1"/>
</dbReference>
<feature type="domain" description="CCHC-type" evidence="2">
    <location>
        <begin position="409"/>
        <end position="424"/>
    </location>
</feature>
<evidence type="ECO:0000259" key="2">
    <source>
        <dbReference type="PROSITE" id="PS50158"/>
    </source>
</evidence>
<name>A0A9K3NQ64_HELAN</name>
<dbReference type="InterPro" id="IPR001878">
    <property type="entry name" value="Znf_CCHC"/>
</dbReference>
<keyword evidence="1" id="KW-0479">Metal-binding</keyword>
<comment type="caution">
    <text evidence="3">The sequence shown here is derived from an EMBL/GenBank/DDBJ whole genome shotgun (WGS) entry which is preliminary data.</text>
</comment>
<sequence length="557" mass="64245">MDNEFYNAFASPITITQNALLENETGITQKPPKLMDIDDYNGWSERFGNWVEAYHLDTWDHTEVPYFRPLSSDRKTTPIRELSPEEKKKYKDEKLMVSLLQQAIKEDILILLQHDGSAYSIWKELEAKSLGNDDLLRNKVSLMKKEFDLFRGLRTENTKQIIERYCNLVKNMTRLGIHKSKYELIEKLADALPHDVWGTFLMMLRNNRTEYNNLTLGGFIKHLEAQEMEQRKIARMKNYDGEQDIGLYFKNGISEKTNLSPKVETAFNAKGSSESSSQGSSSTTGFSSFPTFDPQFSTTKSGTVLQCNIALKLENDQNYTEEVAKSHMSLLVTVLESYGGLVAGRIGNPKLTKEDYDQIDAEEMELMDIKWCMASVLRRAEKFKQITGRDDFREAHVSTLGFDKSKVTCFRCREKGHFKRECTNREASGAQNHFGNNDYYKKAIYHQVTQQPYQQQQAPHQAQTAHGRNVIEDSKRACLVNQGKNSGFSWDKYIPTDSKVCLADQDDEKLLDGFSWDNYCPDQEFMAKEMSNAKAFVATDEYWAEKYRKIRQAEEEK</sequence>
<accession>A0A9K3NQ64</accession>